<keyword evidence="2 12" id="KW-0813">Transport</keyword>
<keyword evidence="8 12" id="KW-0472">Membrane</keyword>
<name>A0A0A5GBX2_9BACI</name>
<dbReference type="RefSeq" id="WP_036770312.1">
    <property type="nucleotide sequence ID" value="NZ_AULI01000013.1"/>
</dbReference>
<dbReference type="Pfam" id="PF02096">
    <property type="entry name" value="60KD_IMP"/>
    <property type="match status" value="1"/>
</dbReference>
<feature type="transmembrane region" description="Helical" evidence="12">
    <location>
        <begin position="159"/>
        <end position="179"/>
    </location>
</feature>
<evidence type="ECO:0000256" key="12">
    <source>
        <dbReference type="HAMAP-Rule" id="MF_01811"/>
    </source>
</evidence>
<evidence type="ECO:0000259" key="15">
    <source>
        <dbReference type="Pfam" id="PF02096"/>
    </source>
</evidence>
<feature type="domain" description="Membrane insertase YidC/Oxa/ALB C-terminal" evidence="15">
    <location>
        <begin position="51"/>
        <end position="238"/>
    </location>
</feature>
<evidence type="ECO:0000256" key="4">
    <source>
        <dbReference type="ARBA" id="ARBA00022692"/>
    </source>
</evidence>
<dbReference type="eggNOG" id="COG0706">
    <property type="taxonomic scope" value="Bacteria"/>
</dbReference>
<gene>
    <name evidence="12" type="primary">yidC</name>
    <name evidence="16" type="ORF">N781_06335</name>
</gene>
<feature type="coiled-coil region" evidence="13">
    <location>
        <begin position="91"/>
        <end position="120"/>
    </location>
</feature>
<dbReference type="InterPro" id="IPR047196">
    <property type="entry name" value="YidC_ALB_C"/>
</dbReference>
<dbReference type="OrthoDB" id="9780552at2"/>
<dbReference type="GO" id="GO:0032977">
    <property type="term" value="F:membrane insertase activity"/>
    <property type="evidence" value="ECO:0007669"/>
    <property type="project" value="InterPro"/>
</dbReference>
<keyword evidence="13" id="KW-0175">Coiled coil</keyword>
<evidence type="ECO:0000313" key="17">
    <source>
        <dbReference type="Proteomes" id="UP000030528"/>
    </source>
</evidence>
<sequence>MKRLSLIFILLTTMLAACAPQTGGDGFFQSTFVQPFTSLIELLAGVTGDNYGLAIVLITVIIRLVVMPFMLSSYKKQQDMKSKMEVMKPEMEDIQGRLKGASSEEERKEAQQELVQLYQKHGVNPLNMGCLPMLLQMPILMGFYFAIRGSEEVASHTFLWFNLGETDLLLAVIAGILYFINYRISMMGLPEQQQKQMKVMGLLSPVMILVISLSTPAALPLYWAVGGLFLIVQTYVSKRMYQRSPSTGVSKTEQPV</sequence>
<keyword evidence="4 12" id="KW-0812">Transmembrane</keyword>
<dbReference type="HAMAP" id="MF_01811">
    <property type="entry name" value="YidC_type2"/>
    <property type="match status" value="1"/>
</dbReference>
<dbReference type="InterPro" id="IPR023060">
    <property type="entry name" value="YidC/YidC1/YidC2_Firmicutes"/>
</dbReference>
<evidence type="ECO:0000313" key="16">
    <source>
        <dbReference type="EMBL" id="KGX90686.1"/>
    </source>
</evidence>
<evidence type="ECO:0000256" key="9">
    <source>
        <dbReference type="ARBA" id="ARBA00023139"/>
    </source>
</evidence>
<dbReference type="GO" id="GO:0051205">
    <property type="term" value="P:protein insertion into membrane"/>
    <property type="evidence" value="ECO:0007669"/>
    <property type="project" value="TreeGrafter"/>
</dbReference>
<dbReference type="PRINTS" id="PR00701">
    <property type="entry name" value="60KDINNERMP"/>
</dbReference>
<evidence type="ECO:0000256" key="10">
    <source>
        <dbReference type="ARBA" id="ARBA00023186"/>
    </source>
</evidence>
<evidence type="ECO:0000256" key="6">
    <source>
        <dbReference type="ARBA" id="ARBA00022927"/>
    </source>
</evidence>
<dbReference type="GO" id="GO:0005886">
    <property type="term" value="C:plasma membrane"/>
    <property type="evidence" value="ECO:0007669"/>
    <property type="project" value="UniProtKB-SubCell"/>
</dbReference>
<feature type="transmembrane region" description="Helical" evidence="12">
    <location>
        <begin position="126"/>
        <end position="147"/>
    </location>
</feature>
<protein>
    <recommendedName>
        <fullName evidence="12">Membrane protein insertase YidC</fullName>
    </recommendedName>
    <alternativeName>
        <fullName evidence="12">Foldase YidC</fullName>
    </alternativeName>
    <alternativeName>
        <fullName evidence="12">Membrane integrase YidC</fullName>
    </alternativeName>
    <alternativeName>
        <fullName evidence="12">Membrane protein YidC</fullName>
    </alternativeName>
</protein>
<dbReference type="EMBL" id="AVPE01000013">
    <property type="protein sequence ID" value="KGX90686.1"/>
    <property type="molecule type" value="Genomic_DNA"/>
</dbReference>
<comment type="similarity">
    <text evidence="12">Belongs to the OXA1/ALB3/YidC family. Type 2 subfamily.</text>
</comment>
<feature type="transmembrane region" description="Helical" evidence="12">
    <location>
        <begin position="199"/>
        <end position="215"/>
    </location>
</feature>
<evidence type="ECO:0000256" key="2">
    <source>
        <dbReference type="ARBA" id="ARBA00022448"/>
    </source>
</evidence>
<dbReference type="STRING" id="1385510.GCA_000425205_02855"/>
<keyword evidence="10 12" id="KW-0143">Chaperone</keyword>
<dbReference type="GO" id="GO:0015031">
    <property type="term" value="P:protein transport"/>
    <property type="evidence" value="ECO:0007669"/>
    <property type="project" value="UniProtKB-KW"/>
</dbReference>
<evidence type="ECO:0000256" key="7">
    <source>
        <dbReference type="ARBA" id="ARBA00022989"/>
    </source>
</evidence>
<dbReference type="PANTHER" id="PTHR12428">
    <property type="entry name" value="OXA1"/>
    <property type="match status" value="1"/>
</dbReference>
<comment type="subcellular location">
    <subcellularLocation>
        <location evidence="1 12">Cell membrane</location>
        <topology evidence="1 12">Multi-pass membrane protein</topology>
    </subcellularLocation>
</comment>
<comment type="function">
    <text evidence="12">Required for the insertion and/or proper folding and/or complex formation of integral membrane proteins into the membrane. Involved in integration of membrane proteins that insert both dependently and independently of the Sec translocase complex, as well as at least some lipoproteins.</text>
</comment>
<comment type="caution">
    <text evidence="16">The sequence shown here is derived from an EMBL/GenBank/DDBJ whole genome shotgun (WGS) entry which is preliminary data.</text>
</comment>
<dbReference type="PROSITE" id="PS51257">
    <property type="entry name" value="PROKAR_LIPOPROTEIN"/>
    <property type="match status" value="1"/>
</dbReference>
<evidence type="ECO:0000256" key="5">
    <source>
        <dbReference type="ARBA" id="ARBA00022729"/>
    </source>
</evidence>
<evidence type="ECO:0000256" key="8">
    <source>
        <dbReference type="ARBA" id="ARBA00023136"/>
    </source>
</evidence>
<evidence type="ECO:0000256" key="1">
    <source>
        <dbReference type="ARBA" id="ARBA00004651"/>
    </source>
</evidence>
<keyword evidence="17" id="KW-1185">Reference proteome</keyword>
<keyword evidence="6 12" id="KW-0653">Protein transport</keyword>
<feature type="transmembrane region" description="Helical" evidence="12">
    <location>
        <begin position="51"/>
        <end position="74"/>
    </location>
</feature>
<accession>A0A0A5GBX2</accession>
<keyword evidence="7 12" id="KW-1133">Transmembrane helix</keyword>
<dbReference type="NCBIfam" id="TIGR03592">
    <property type="entry name" value="yidC_oxa1_cterm"/>
    <property type="match status" value="1"/>
</dbReference>
<reference evidence="16 17" key="1">
    <citation type="submission" date="2013-08" db="EMBL/GenBank/DDBJ databases">
        <authorList>
            <person name="Huang J."/>
            <person name="Wang G."/>
        </authorList>
    </citation>
    <scope>NUCLEOTIDE SEQUENCE [LARGE SCALE GENOMIC DNA]</scope>
    <source>
        <strain evidence="16 17">JSM 076056</strain>
    </source>
</reference>
<dbReference type="AlphaFoldDB" id="A0A0A5GBX2"/>
<dbReference type="CDD" id="cd20070">
    <property type="entry name" value="5TM_YidC_Alb3"/>
    <property type="match status" value="1"/>
</dbReference>
<feature type="chain" id="PRO_5008825542" description="Membrane protein insertase YidC" evidence="14">
    <location>
        <begin position="20"/>
        <end position="256"/>
    </location>
</feature>
<keyword evidence="3 12" id="KW-1003">Cell membrane</keyword>
<keyword evidence="5 12" id="KW-0732">Signal</keyword>
<organism evidence="16 17">
    <name type="scientific">Pontibacillus halophilus JSM 076056 = DSM 19796</name>
    <dbReference type="NCBI Taxonomy" id="1385510"/>
    <lineage>
        <taxon>Bacteria</taxon>
        <taxon>Bacillati</taxon>
        <taxon>Bacillota</taxon>
        <taxon>Bacilli</taxon>
        <taxon>Bacillales</taxon>
        <taxon>Bacillaceae</taxon>
        <taxon>Pontibacillus</taxon>
    </lineage>
</organism>
<proteinExistence type="inferred from homology"/>
<feature type="signal peptide" evidence="14">
    <location>
        <begin position="1"/>
        <end position="19"/>
    </location>
</feature>
<evidence type="ECO:0000256" key="3">
    <source>
        <dbReference type="ARBA" id="ARBA00022475"/>
    </source>
</evidence>
<dbReference type="PANTHER" id="PTHR12428:SF65">
    <property type="entry name" value="CYTOCHROME C OXIDASE ASSEMBLY PROTEIN COX18, MITOCHONDRIAL"/>
    <property type="match status" value="1"/>
</dbReference>
<dbReference type="InterPro" id="IPR001708">
    <property type="entry name" value="YidC/ALB3/OXA1/COX18"/>
</dbReference>
<dbReference type="Proteomes" id="UP000030528">
    <property type="component" value="Unassembled WGS sequence"/>
</dbReference>
<evidence type="ECO:0000256" key="14">
    <source>
        <dbReference type="SAM" id="SignalP"/>
    </source>
</evidence>
<evidence type="ECO:0000256" key="13">
    <source>
        <dbReference type="SAM" id="Coils"/>
    </source>
</evidence>
<dbReference type="InterPro" id="IPR028055">
    <property type="entry name" value="YidC/Oxa/ALB_C"/>
</dbReference>
<keyword evidence="11 12" id="KW-0449">Lipoprotein</keyword>
<evidence type="ECO:0000256" key="11">
    <source>
        <dbReference type="ARBA" id="ARBA00023288"/>
    </source>
</evidence>
<keyword evidence="9" id="KW-0564">Palmitate</keyword>